<protein>
    <submittedName>
        <fullName evidence="1">Uncharacterized protein</fullName>
    </submittedName>
</protein>
<dbReference type="EMBL" id="JBHLWV010000016">
    <property type="protein sequence ID" value="MFC0314464.1"/>
    <property type="molecule type" value="Genomic_DNA"/>
</dbReference>
<name>A0ABV6H6H9_9ACTN</name>
<dbReference type="RefSeq" id="WP_382362273.1">
    <property type="nucleotide sequence ID" value="NZ_JBHLWV010000016.1"/>
</dbReference>
<gene>
    <name evidence="1" type="ORF">ACFFJD_06325</name>
</gene>
<evidence type="ECO:0000313" key="2">
    <source>
        <dbReference type="Proteomes" id="UP001589783"/>
    </source>
</evidence>
<evidence type="ECO:0000313" key="1">
    <source>
        <dbReference type="EMBL" id="MFC0314464.1"/>
    </source>
</evidence>
<reference evidence="1 2" key="1">
    <citation type="submission" date="2024-09" db="EMBL/GenBank/DDBJ databases">
        <authorList>
            <person name="Sun Q."/>
            <person name="Mori K."/>
        </authorList>
    </citation>
    <scope>NUCLEOTIDE SEQUENCE [LARGE SCALE GENOMIC DNA]</scope>
    <source>
        <strain evidence="1 2">CCM 7957</strain>
    </source>
</reference>
<comment type="caution">
    <text evidence="1">The sequence shown here is derived from an EMBL/GenBank/DDBJ whole genome shotgun (WGS) entry which is preliminary data.</text>
</comment>
<keyword evidence="2" id="KW-1185">Reference proteome</keyword>
<dbReference type="Proteomes" id="UP001589783">
    <property type="component" value="Unassembled WGS sequence"/>
</dbReference>
<organism evidence="1 2">
    <name type="scientific">Gordonia phosphorivorans</name>
    <dbReference type="NCBI Taxonomy" id="1056982"/>
    <lineage>
        <taxon>Bacteria</taxon>
        <taxon>Bacillati</taxon>
        <taxon>Actinomycetota</taxon>
        <taxon>Actinomycetes</taxon>
        <taxon>Mycobacteriales</taxon>
        <taxon>Gordoniaceae</taxon>
        <taxon>Gordonia</taxon>
    </lineage>
</organism>
<sequence>MIHDKGIQATIGTAAILAILTSVAYSPALLAVWAAWAGIGAWATYEARRRHAR</sequence>
<accession>A0ABV6H6H9</accession>
<proteinExistence type="predicted"/>